<evidence type="ECO:0000259" key="8">
    <source>
        <dbReference type="PROSITE" id="PS50928"/>
    </source>
</evidence>
<keyword evidence="6 7" id="KW-0472">Membrane</keyword>
<evidence type="ECO:0000256" key="3">
    <source>
        <dbReference type="ARBA" id="ARBA00022475"/>
    </source>
</evidence>
<dbReference type="InterPro" id="IPR000515">
    <property type="entry name" value="MetI-like"/>
</dbReference>
<accession>A0A1G7Y8G8</accession>
<feature type="transmembrane region" description="Helical" evidence="7">
    <location>
        <begin position="239"/>
        <end position="261"/>
    </location>
</feature>
<sequence>MLWFILRRCGSAVIVLFLGSVLIFLGIRALPGDPAVVMAGQEASPAVVEAIRHEFGLDKPLPAQYVDYVTQTLSGNLGRSTQDQLPVIDIIAQRLPVTLELSALAMLIAIVIGVGAGIVAAVRRGRFADYVATGFGLAGLSVPHFWLGLLGILLFAVTWRILPASGYVPFTEDPGQNLQRMILPALVLGAGFAAILMRQTRSAMLGALSADYVRTARSKGLSEVKVVGAHALRNSLTTVITVLGLQLGALISGAVVTEQIFVIPGFGKLTVDAVLTRNYPVIQAVVLVTVVGYVLVNLLVDIAYALLNPRIRLSGARHD</sequence>
<proteinExistence type="inferred from homology"/>
<protein>
    <submittedName>
        <fullName evidence="9">Peptide/nickel transport system permease protein</fullName>
    </submittedName>
</protein>
<dbReference type="GO" id="GO:0005886">
    <property type="term" value="C:plasma membrane"/>
    <property type="evidence" value="ECO:0007669"/>
    <property type="project" value="UniProtKB-SubCell"/>
</dbReference>
<feature type="transmembrane region" description="Helical" evidence="7">
    <location>
        <begin position="181"/>
        <end position="197"/>
    </location>
</feature>
<dbReference type="PANTHER" id="PTHR43163:SF6">
    <property type="entry name" value="DIPEPTIDE TRANSPORT SYSTEM PERMEASE PROTEIN DPPB-RELATED"/>
    <property type="match status" value="1"/>
</dbReference>
<dbReference type="GO" id="GO:0071916">
    <property type="term" value="F:dipeptide transmembrane transporter activity"/>
    <property type="evidence" value="ECO:0007669"/>
    <property type="project" value="TreeGrafter"/>
</dbReference>
<evidence type="ECO:0000256" key="5">
    <source>
        <dbReference type="ARBA" id="ARBA00022989"/>
    </source>
</evidence>
<evidence type="ECO:0000256" key="1">
    <source>
        <dbReference type="ARBA" id="ARBA00004651"/>
    </source>
</evidence>
<evidence type="ECO:0000256" key="2">
    <source>
        <dbReference type="ARBA" id="ARBA00022448"/>
    </source>
</evidence>
<name>A0A1G7Y8G8_9ACTN</name>
<dbReference type="Pfam" id="PF19300">
    <property type="entry name" value="BPD_transp_1_N"/>
    <property type="match status" value="1"/>
</dbReference>
<dbReference type="PROSITE" id="PS50928">
    <property type="entry name" value="ABC_TM1"/>
    <property type="match status" value="1"/>
</dbReference>
<dbReference type="OrthoDB" id="9778910at2"/>
<evidence type="ECO:0000256" key="7">
    <source>
        <dbReference type="RuleBase" id="RU363032"/>
    </source>
</evidence>
<dbReference type="RefSeq" id="WP_090927815.1">
    <property type="nucleotide sequence ID" value="NZ_FNDJ01000001.1"/>
</dbReference>
<dbReference type="PANTHER" id="PTHR43163">
    <property type="entry name" value="DIPEPTIDE TRANSPORT SYSTEM PERMEASE PROTEIN DPPB-RELATED"/>
    <property type="match status" value="1"/>
</dbReference>
<dbReference type="Pfam" id="PF00528">
    <property type="entry name" value="BPD_transp_1"/>
    <property type="match status" value="1"/>
</dbReference>
<evidence type="ECO:0000313" key="10">
    <source>
        <dbReference type="Proteomes" id="UP000199202"/>
    </source>
</evidence>
<evidence type="ECO:0000256" key="6">
    <source>
        <dbReference type="ARBA" id="ARBA00023136"/>
    </source>
</evidence>
<dbReference type="STRING" id="633440.SAMN05421869_10138"/>
<keyword evidence="5 7" id="KW-1133">Transmembrane helix</keyword>
<reference evidence="9 10" key="1">
    <citation type="submission" date="2016-10" db="EMBL/GenBank/DDBJ databases">
        <authorList>
            <person name="de Groot N.N."/>
        </authorList>
    </citation>
    <scope>NUCLEOTIDE SEQUENCE [LARGE SCALE GENOMIC DNA]</scope>
    <source>
        <strain evidence="9 10">CGMCC 4.6533</strain>
    </source>
</reference>
<dbReference type="Gene3D" id="1.10.3720.10">
    <property type="entry name" value="MetI-like"/>
    <property type="match status" value="1"/>
</dbReference>
<dbReference type="CDD" id="cd06261">
    <property type="entry name" value="TM_PBP2"/>
    <property type="match status" value="1"/>
</dbReference>
<dbReference type="InterPro" id="IPR035906">
    <property type="entry name" value="MetI-like_sf"/>
</dbReference>
<keyword evidence="4 7" id="KW-0812">Transmembrane</keyword>
<dbReference type="Proteomes" id="UP000199202">
    <property type="component" value="Unassembled WGS sequence"/>
</dbReference>
<evidence type="ECO:0000313" key="9">
    <source>
        <dbReference type="EMBL" id="SDG92674.1"/>
    </source>
</evidence>
<feature type="transmembrane region" description="Helical" evidence="7">
    <location>
        <begin position="103"/>
        <end position="122"/>
    </location>
</feature>
<organism evidence="9 10">
    <name type="scientific">Nonomuraea jiangxiensis</name>
    <dbReference type="NCBI Taxonomy" id="633440"/>
    <lineage>
        <taxon>Bacteria</taxon>
        <taxon>Bacillati</taxon>
        <taxon>Actinomycetota</taxon>
        <taxon>Actinomycetes</taxon>
        <taxon>Streptosporangiales</taxon>
        <taxon>Streptosporangiaceae</taxon>
        <taxon>Nonomuraea</taxon>
    </lineage>
</organism>
<evidence type="ECO:0000256" key="4">
    <source>
        <dbReference type="ARBA" id="ARBA00022692"/>
    </source>
</evidence>
<comment type="similarity">
    <text evidence="7">Belongs to the binding-protein-dependent transport system permease family.</text>
</comment>
<keyword evidence="3" id="KW-1003">Cell membrane</keyword>
<feature type="transmembrane region" description="Helical" evidence="7">
    <location>
        <begin position="12"/>
        <end position="30"/>
    </location>
</feature>
<dbReference type="EMBL" id="FNDJ01000001">
    <property type="protein sequence ID" value="SDG92674.1"/>
    <property type="molecule type" value="Genomic_DNA"/>
</dbReference>
<dbReference type="SUPFAM" id="SSF161098">
    <property type="entry name" value="MetI-like"/>
    <property type="match status" value="1"/>
</dbReference>
<feature type="transmembrane region" description="Helical" evidence="7">
    <location>
        <begin position="281"/>
        <end position="307"/>
    </location>
</feature>
<keyword evidence="2 7" id="KW-0813">Transport</keyword>
<dbReference type="AlphaFoldDB" id="A0A1G7Y8G8"/>
<gene>
    <name evidence="9" type="ORF">SAMN05421869_10138</name>
</gene>
<feature type="transmembrane region" description="Helical" evidence="7">
    <location>
        <begin position="134"/>
        <end position="161"/>
    </location>
</feature>
<keyword evidence="10" id="KW-1185">Reference proteome</keyword>
<feature type="domain" description="ABC transmembrane type-1" evidence="8">
    <location>
        <begin position="95"/>
        <end position="300"/>
    </location>
</feature>
<dbReference type="InterPro" id="IPR045621">
    <property type="entry name" value="BPD_transp_1_N"/>
</dbReference>
<comment type="subcellular location">
    <subcellularLocation>
        <location evidence="1 7">Cell membrane</location>
        <topology evidence="1 7">Multi-pass membrane protein</topology>
    </subcellularLocation>
</comment>